<dbReference type="EMBL" id="CP035282">
    <property type="protein sequence ID" value="QAT63348.1"/>
    <property type="molecule type" value="Genomic_DNA"/>
</dbReference>
<organism evidence="3 4">
    <name type="scientific">Acidilutibacter cellobiosedens</name>
    <dbReference type="NCBI Taxonomy" id="2507161"/>
    <lineage>
        <taxon>Bacteria</taxon>
        <taxon>Bacillati</taxon>
        <taxon>Bacillota</taxon>
        <taxon>Tissierellia</taxon>
        <taxon>Tissierellales</taxon>
        <taxon>Acidilutibacteraceae</taxon>
        <taxon>Acidilutibacter</taxon>
    </lineage>
</organism>
<dbReference type="AlphaFoldDB" id="A0A410QHF5"/>
<dbReference type="Proteomes" id="UP000287969">
    <property type="component" value="Chromosome"/>
</dbReference>
<reference evidence="4" key="1">
    <citation type="submission" date="2019-01" db="EMBL/GenBank/DDBJ databases">
        <title>Draft genomes of a novel of Sporanaerobacter strains.</title>
        <authorList>
            <person name="Ma S."/>
        </authorList>
    </citation>
    <scope>NUCLEOTIDE SEQUENCE [LARGE SCALE GENOMIC DNA]</scope>
    <source>
        <strain evidence="4">NJN-17</strain>
    </source>
</reference>
<evidence type="ECO:0000259" key="2">
    <source>
        <dbReference type="Pfam" id="PF15978"/>
    </source>
</evidence>
<feature type="domain" description="Transposon Tn7 transposition protein TnsD C-terminal" evidence="2">
    <location>
        <begin position="330"/>
        <end position="512"/>
    </location>
</feature>
<name>A0A410QHF5_9FIRM</name>
<evidence type="ECO:0008006" key="5">
    <source>
        <dbReference type="Google" id="ProtNLM"/>
    </source>
</evidence>
<evidence type="ECO:0000259" key="1">
    <source>
        <dbReference type="Pfam" id="PF06527"/>
    </source>
</evidence>
<evidence type="ECO:0000313" key="4">
    <source>
        <dbReference type="Proteomes" id="UP000287969"/>
    </source>
</evidence>
<dbReference type="Pfam" id="PF06527">
    <property type="entry name" value="TniQ"/>
    <property type="match status" value="1"/>
</dbReference>
<dbReference type="InterPro" id="IPR009492">
    <property type="entry name" value="TniQ"/>
</dbReference>
<evidence type="ECO:0000313" key="3">
    <source>
        <dbReference type="EMBL" id="QAT63348.1"/>
    </source>
</evidence>
<dbReference type="Pfam" id="PF15978">
    <property type="entry name" value="TnsD"/>
    <property type="match status" value="2"/>
</dbReference>
<dbReference type="OrthoDB" id="470139at2"/>
<dbReference type="InterPro" id="IPR032750">
    <property type="entry name" value="TnsD_C"/>
</dbReference>
<sequence length="582" mass="68269">MSFLFRGDGAVNFFPTPYPDELLYSVLGRYCIRSGNIREIHNIQDMFGSRNVIASMELPTQLEALIANMPVNTKYTAEQFIYKHTLFPFYAAFIPSKRAKEIVQAMKNGEGKTIYIKIGLVSNTVILNRFFRFCPECFKKDIETFGEPYWHRIHQVTGVFVCLKHKMPLCDSTELIRAGNRQRFISASHENCIVEKEISYSNDLMEKMLWIAEDTEILLNNQFGFREGQWFKSQFRVKLIEKGYARMNNYIHQKKLKQDFVDFYGQEYLALVQSPVSVNSGGWLPDMVRNNDRTTYSIRYLLLARFLGIPIVDLFNTKLGSNDEDENNIDAYQELWDQRLIELAQSGLSIREISDILKSSTKTIRKAIDRLGIEEFWKFNGGGKYLHSKFTDTEEFRMKRERLREEWLELHAQYPDKSSSQIRKNNDGVYAWLKKYDSEWMEENYRRIKTVVNTVDWDKRDAELLPKVKEVVKEMKQGKPERITWGGIGRKLGISGWFAKSKNKLPFTKKYVDSVVENLQEFQIRKIQWGMSQLEGEGKEIKLWNLVETAGVKPRYMKNISKEIKKILEEKGYDTDFLSNLK</sequence>
<feature type="domain" description="Transposon Tn7 transposition protein TnsD C-terminal" evidence="2">
    <location>
        <begin position="211"/>
        <end position="319"/>
    </location>
</feature>
<feature type="domain" description="TniQ" evidence="1">
    <location>
        <begin position="13"/>
        <end position="169"/>
    </location>
</feature>
<proteinExistence type="predicted"/>
<dbReference type="KEGG" id="spoa:EQM13_01460"/>
<keyword evidence="4" id="KW-1185">Reference proteome</keyword>
<accession>A0A410QHF5</accession>
<protein>
    <recommendedName>
        <fullName evidence="5">Transposon Tn7 transposition protein TnsD C-termianl domain-containing protein</fullName>
    </recommendedName>
</protein>
<gene>
    <name evidence="3" type="ORF">EQM13_01460</name>
</gene>